<reference evidence="2" key="1">
    <citation type="journal article" date="2014" name="Science">
        <title>Ancient hybridizations among the ancestral genomes of bread wheat.</title>
        <authorList>
            <consortium name="International Wheat Genome Sequencing Consortium,"/>
            <person name="Marcussen T."/>
            <person name="Sandve S.R."/>
            <person name="Heier L."/>
            <person name="Spannagl M."/>
            <person name="Pfeifer M."/>
            <person name="Jakobsen K.S."/>
            <person name="Wulff B.B."/>
            <person name="Steuernagel B."/>
            <person name="Mayer K.F."/>
            <person name="Olsen O.A."/>
        </authorList>
    </citation>
    <scope>NUCLEOTIDE SEQUENCE [LARGE SCALE GENOMIC DNA]</scope>
    <source>
        <strain evidence="2">cv. AL8/78</strain>
    </source>
</reference>
<reference evidence="1" key="5">
    <citation type="journal article" date="2021" name="G3 (Bethesda)">
        <title>Aegilops tauschii genome assembly Aet v5.0 features greater sequence contiguity and improved annotation.</title>
        <authorList>
            <person name="Wang L."/>
            <person name="Zhu T."/>
            <person name="Rodriguez J.C."/>
            <person name="Deal K.R."/>
            <person name="Dubcovsky J."/>
            <person name="McGuire P.E."/>
            <person name="Lux T."/>
            <person name="Spannagl M."/>
            <person name="Mayer K.F.X."/>
            <person name="Baldrich P."/>
            <person name="Meyers B.C."/>
            <person name="Huo N."/>
            <person name="Gu Y.Q."/>
            <person name="Zhou H."/>
            <person name="Devos K.M."/>
            <person name="Bennetzen J.L."/>
            <person name="Unver T."/>
            <person name="Budak H."/>
            <person name="Gulick P.J."/>
            <person name="Galiba G."/>
            <person name="Kalapos B."/>
            <person name="Nelson D.R."/>
            <person name="Li P."/>
            <person name="You F.M."/>
            <person name="Luo M.C."/>
            <person name="Dvorak J."/>
        </authorList>
    </citation>
    <scope>NUCLEOTIDE SEQUENCE [LARGE SCALE GENOMIC DNA]</scope>
    <source>
        <strain evidence="1">cv. AL8/78</strain>
    </source>
</reference>
<evidence type="ECO:0000313" key="1">
    <source>
        <dbReference type="EnsemblPlants" id="AET5Gv20559300.4"/>
    </source>
</evidence>
<dbReference type="AlphaFoldDB" id="A0A453KYH9"/>
<dbReference type="Gramene" id="AET5Gv20559300.4">
    <property type="protein sequence ID" value="AET5Gv20559300.4"/>
    <property type="gene ID" value="AET5Gv20559300"/>
</dbReference>
<name>A0A453KYH9_AEGTS</name>
<keyword evidence="2" id="KW-1185">Reference proteome</keyword>
<dbReference type="EnsemblPlants" id="AET5Gv20559300.4">
    <property type="protein sequence ID" value="AET5Gv20559300.4"/>
    <property type="gene ID" value="AET5Gv20559300"/>
</dbReference>
<proteinExistence type="predicted"/>
<accession>A0A453KYH9</accession>
<protein>
    <submittedName>
        <fullName evidence="1">Uncharacterized protein</fullName>
    </submittedName>
</protein>
<reference evidence="1" key="4">
    <citation type="submission" date="2019-03" db="UniProtKB">
        <authorList>
            <consortium name="EnsemblPlants"/>
        </authorList>
    </citation>
    <scope>IDENTIFICATION</scope>
</reference>
<reference evidence="1" key="3">
    <citation type="journal article" date="2017" name="Nature">
        <title>Genome sequence of the progenitor of the wheat D genome Aegilops tauschii.</title>
        <authorList>
            <person name="Luo M.C."/>
            <person name="Gu Y.Q."/>
            <person name="Puiu D."/>
            <person name="Wang H."/>
            <person name="Twardziok S.O."/>
            <person name="Deal K.R."/>
            <person name="Huo N."/>
            <person name="Zhu T."/>
            <person name="Wang L."/>
            <person name="Wang Y."/>
            <person name="McGuire P.E."/>
            <person name="Liu S."/>
            <person name="Long H."/>
            <person name="Ramasamy R.K."/>
            <person name="Rodriguez J.C."/>
            <person name="Van S.L."/>
            <person name="Yuan L."/>
            <person name="Wang Z."/>
            <person name="Xia Z."/>
            <person name="Xiao L."/>
            <person name="Anderson O.D."/>
            <person name="Ouyang S."/>
            <person name="Liang Y."/>
            <person name="Zimin A.V."/>
            <person name="Pertea G."/>
            <person name="Qi P."/>
            <person name="Bennetzen J.L."/>
            <person name="Dai X."/>
            <person name="Dawson M.W."/>
            <person name="Muller H.G."/>
            <person name="Kugler K."/>
            <person name="Rivarola-Duarte L."/>
            <person name="Spannagl M."/>
            <person name="Mayer K.F.X."/>
            <person name="Lu F.H."/>
            <person name="Bevan M.W."/>
            <person name="Leroy P."/>
            <person name="Li P."/>
            <person name="You F.M."/>
            <person name="Sun Q."/>
            <person name="Liu Z."/>
            <person name="Lyons E."/>
            <person name="Wicker T."/>
            <person name="Salzberg S.L."/>
            <person name="Devos K.M."/>
            <person name="Dvorak J."/>
        </authorList>
    </citation>
    <scope>NUCLEOTIDE SEQUENCE [LARGE SCALE GENOMIC DNA]</scope>
    <source>
        <strain evidence="1">cv. AL8/78</strain>
    </source>
</reference>
<reference evidence="2" key="2">
    <citation type="journal article" date="2017" name="Nat. Plants">
        <title>The Aegilops tauschii genome reveals multiple impacts of transposons.</title>
        <authorList>
            <person name="Zhao G."/>
            <person name="Zou C."/>
            <person name="Li K."/>
            <person name="Wang K."/>
            <person name="Li T."/>
            <person name="Gao L."/>
            <person name="Zhang X."/>
            <person name="Wang H."/>
            <person name="Yang Z."/>
            <person name="Liu X."/>
            <person name="Jiang W."/>
            <person name="Mao L."/>
            <person name="Kong X."/>
            <person name="Jiao Y."/>
            <person name="Jia J."/>
        </authorList>
    </citation>
    <scope>NUCLEOTIDE SEQUENCE [LARGE SCALE GENOMIC DNA]</scope>
    <source>
        <strain evidence="2">cv. AL8/78</strain>
    </source>
</reference>
<sequence>MKTITHIHPDVFFCEKDVYYMCVKFKDDIHYGENYVHKMTNSHIFNSEQCVYYLKLSKSWFYHF</sequence>
<organism evidence="1 2">
    <name type="scientific">Aegilops tauschii subsp. strangulata</name>
    <name type="common">Goatgrass</name>
    <dbReference type="NCBI Taxonomy" id="200361"/>
    <lineage>
        <taxon>Eukaryota</taxon>
        <taxon>Viridiplantae</taxon>
        <taxon>Streptophyta</taxon>
        <taxon>Embryophyta</taxon>
        <taxon>Tracheophyta</taxon>
        <taxon>Spermatophyta</taxon>
        <taxon>Magnoliopsida</taxon>
        <taxon>Liliopsida</taxon>
        <taxon>Poales</taxon>
        <taxon>Poaceae</taxon>
        <taxon>BOP clade</taxon>
        <taxon>Pooideae</taxon>
        <taxon>Triticodae</taxon>
        <taxon>Triticeae</taxon>
        <taxon>Triticinae</taxon>
        <taxon>Aegilops</taxon>
    </lineage>
</organism>
<evidence type="ECO:0000313" key="2">
    <source>
        <dbReference type="Proteomes" id="UP000015105"/>
    </source>
</evidence>
<dbReference type="Proteomes" id="UP000015105">
    <property type="component" value="Chromosome 5D"/>
</dbReference>